<evidence type="ECO:0000313" key="1">
    <source>
        <dbReference type="EMBL" id="PWN40774.1"/>
    </source>
</evidence>
<evidence type="ECO:0000313" key="2">
    <source>
        <dbReference type="Proteomes" id="UP000245783"/>
    </source>
</evidence>
<dbReference type="InParanoid" id="A0A316VU66"/>
<accession>A0A316VU66</accession>
<dbReference type="RefSeq" id="XP_025367934.1">
    <property type="nucleotide sequence ID" value="XM_025510898.1"/>
</dbReference>
<keyword evidence="2" id="KW-1185">Reference proteome</keyword>
<dbReference type="GeneID" id="37032768"/>
<dbReference type="Proteomes" id="UP000245783">
    <property type="component" value="Unassembled WGS sequence"/>
</dbReference>
<organism evidence="1 2">
    <name type="scientific">Ceraceosorus guamensis</name>
    <dbReference type="NCBI Taxonomy" id="1522189"/>
    <lineage>
        <taxon>Eukaryota</taxon>
        <taxon>Fungi</taxon>
        <taxon>Dikarya</taxon>
        <taxon>Basidiomycota</taxon>
        <taxon>Ustilaginomycotina</taxon>
        <taxon>Exobasidiomycetes</taxon>
        <taxon>Ceraceosorales</taxon>
        <taxon>Ceraceosoraceae</taxon>
        <taxon>Ceraceosorus</taxon>
    </lineage>
</organism>
<gene>
    <name evidence="1" type="ORF">IE81DRAFT_203533</name>
</gene>
<name>A0A316VU66_9BASI</name>
<protein>
    <submittedName>
        <fullName evidence="1">Uncharacterized protein</fullName>
    </submittedName>
</protein>
<reference evidence="1 2" key="1">
    <citation type="journal article" date="2018" name="Mol. Biol. Evol.">
        <title>Broad Genomic Sampling Reveals a Smut Pathogenic Ancestry of the Fungal Clade Ustilaginomycotina.</title>
        <authorList>
            <person name="Kijpornyongpan T."/>
            <person name="Mondo S.J."/>
            <person name="Barry K."/>
            <person name="Sandor L."/>
            <person name="Lee J."/>
            <person name="Lipzen A."/>
            <person name="Pangilinan J."/>
            <person name="LaButti K."/>
            <person name="Hainaut M."/>
            <person name="Henrissat B."/>
            <person name="Grigoriev I.V."/>
            <person name="Spatafora J.W."/>
            <person name="Aime M.C."/>
        </authorList>
    </citation>
    <scope>NUCLEOTIDE SEQUENCE [LARGE SCALE GENOMIC DNA]</scope>
    <source>
        <strain evidence="1 2">MCA 4658</strain>
    </source>
</reference>
<dbReference type="EMBL" id="KZ819407">
    <property type="protein sequence ID" value="PWN40774.1"/>
    <property type="molecule type" value="Genomic_DNA"/>
</dbReference>
<sequence length="146" mass="17335">MDHYCTAEYPPHSHVRSARSVEHGLVCVDNRPTSVALLIRPPYDLVVLIRYMFLKYCPIIAVRTRLVIRKYMRRVCCDSLHTDRWPDALPRERCVIAKLFKRLHRRFEYLAVSFVVALDGRHELLLDVTRCRPGFMPRLSRRSRRT</sequence>
<proteinExistence type="predicted"/>
<dbReference type="AlphaFoldDB" id="A0A316VU66"/>